<name>A0ACB5RSN8_9PEZI</name>
<comment type="caution">
    <text evidence="1">The sequence shown here is derived from an EMBL/GenBank/DDBJ whole genome shotgun (WGS) entry which is preliminary data.</text>
</comment>
<organism evidence="1 2">
    <name type="scientific">Neofusicoccum parvum</name>
    <dbReference type="NCBI Taxonomy" id="310453"/>
    <lineage>
        <taxon>Eukaryota</taxon>
        <taxon>Fungi</taxon>
        <taxon>Dikarya</taxon>
        <taxon>Ascomycota</taxon>
        <taxon>Pezizomycotina</taxon>
        <taxon>Dothideomycetes</taxon>
        <taxon>Dothideomycetes incertae sedis</taxon>
        <taxon>Botryosphaeriales</taxon>
        <taxon>Botryosphaeriaceae</taxon>
        <taxon>Neofusicoccum</taxon>
    </lineage>
</organism>
<reference evidence="1" key="1">
    <citation type="submission" date="2024-09" db="EMBL/GenBank/DDBJ databases">
        <title>Draft Genome Sequences of Neofusicoccum parvum.</title>
        <authorList>
            <person name="Ashida A."/>
            <person name="Camagna M."/>
            <person name="Tanaka A."/>
            <person name="Takemoto D."/>
        </authorList>
    </citation>
    <scope>NUCLEOTIDE SEQUENCE</scope>
    <source>
        <strain evidence="1">PPO83</strain>
    </source>
</reference>
<accession>A0ACB5RSN8</accession>
<gene>
    <name evidence="1" type="primary">g6331</name>
    <name evidence="1" type="ORF">NpPPO83_00006331</name>
</gene>
<evidence type="ECO:0000313" key="2">
    <source>
        <dbReference type="Proteomes" id="UP001165186"/>
    </source>
</evidence>
<keyword evidence="2" id="KW-1185">Reference proteome</keyword>
<dbReference type="Proteomes" id="UP001165186">
    <property type="component" value="Unassembled WGS sequence"/>
</dbReference>
<proteinExistence type="predicted"/>
<evidence type="ECO:0000313" key="1">
    <source>
        <dbReference type="EMBL" id="GME23537.1"/>
    </source>
</evidence>
<protein>
    <submittedName>
        <fullName evidence="1">Topoisomerase family protein</fullName>
    </submittedName>
</protein>
<sequence length="296" mass="33544">MSTYRPSYGNQRDQRDYRDQRDHRGGRRSPPRRSPPSNVYQFGGGDNYRPGGRNDRDAPRNGDRRDDFSFRAGDQDLRFPPTDAQRPPRDRAKRPQARDIRRPRQGRGPWRPPAPHERPILRSTREKTPEQLDGMNPGTAKFISLSDVSDSEAEMDLDSGDEDASDDEDRPPAKRVRATTEDKADDGNAAPRWSNPDPYTALPPPDETHAKRRDFVKLIRKAKVAPEHDAAASNAVTKNDDFISLNFDDDEDQQNSDDDENSPVRRSDREQIQRSFDGPSTRPFRATSAASAGQQP</sequence>
<dbReference type="EMBL" id="BSXG01000007">
    <property type="protein sequence ID" value="GME23537.1"/>
    <property type="molecule type" value="Genomic_DNA"/>
</dbReference>